<evidence type="ECO:0000259" key="6">
    <source>
        <dbReference type="Pfam" id="PF00296"/>
    </source>
</evidence>
<dbReference type="NCBIfam" id="TIGR03860">
    <property type="entry name" value="FMN_nitrolo"/>
    <property type="match status" value="1"/>
</dbReference>
<evidence type="ECO:0000256" key="3">
    <source>
        <dbReference type="ARBA" id="ARBA00023002"/>
    </source>
</evidence>
<keyword evidence="3" id="KW-0560">Oxidoreductase</keyword>
<keyword evidence="4" id="KW-0503">Monooxygenase</keyword>
<comment type="caution">
    <text evidence="7">The sequence shown here is derived from an EMBL/GenBank/DDBJ whole genome shotgun (WGS) entry which is preliminary data.</text>
</comment>
<evidence type="ECO:0000256" key="1">
    <source>
        <dbReference type="ARBA" id="ARBA00022630"/>
    </source>
</evidence>
<name>A0ABT0DFH3_9HYPH</name>
<evidence type="ECO:0000256" key="5">
    <source>
        <dbReference type="ARBA" id="ARBA00033748"/>
    </source>
</evidence>
<accession>A0ABT0DFH3</accession>
<evidence type="ECO:0000313" key="7">
    <source>
        <dbReference type="EMBL" id="MCK0198711.1"/>
    </source>
</evidence>
<evidence type="ECO:0000256" key="2">
    <source>
        <dbReference type="ARBA" id="ARBA00022643"/>
    </source>
</evidence>
<keyword evidence="1" id="KW-0285">Flavoprotein</keyword>
<dbReference type="RefSeq" id="WP_247030613.1">
    <property type="nucleotide sequence ID" value="NZ_JALKCH010000014.1"/>
</dbReference>
<dbReference type="InterPro" id="IPR036661">
    <property type="entry name" value="Luciferase-like_sf"/>
</dbReference>
<gene>
    <name evidence="7" type="ORF">MWN34_17575</name>
</gene>
<comment type="similarity">
    <text evidence="5">Belongs to the NtaA/SnaA/DszA monooxygenase family.</text>
</comment>
<dbReference type="Proteomes" id="UP001203284">
    <property type="component" value="Unassembled WGS sequence"/>
</dbReference>
<dbReference type="PANTHER" id="PTHR30011">
    <property type="entry name" value="ALKANESULFONATE MONOOXYGENASE-RELATED"/>
    <property type="match status" value="1"/>
</dbReference>
<sequence>MKDEIRLNAFAMNTVGHQSPGLWRHPRDRSADYRHLAHWLDLARTLERGRFDGIFFADVLGVYDVYGGTPDAALRAAIQVPANDPLLLVPAMAAVTEHLGFGVTATLTYEPPFPFARRMSTLDHLTGGRVGWNVVTGYLDSAARAAGRPRQVAHDARYDLAEEYMEVVYRLWEESWDDDAVLRDRASGVFTDPAKVRRIRHDGTHFQLDALHLSEPSPQRTPVLYQAGSSSRGRAFAGRHAECVFVSGPSAAVVAPRVRAIRQAAAEAGRDPDDILVFAMMTVILGETEAAAHARHEDYLAYADPVGALALMSGWTGVDFSRLRLDEEVRHVENDAGRTAMDNITRADPDRVWTVRQVAEHVGIGGIGPVMVGDPGQVADRLEAFAQATDVDGFNLCYAVLPESFEDIADLLVPELTRRGRYKRSYGSGTLREKLFGRARLDCSHPAGRLRCASGTQAPRRP</sequence>
<keyword evidence="8" id="KW-1185">Reference proteome</keyword>
<evidence type="ECO:0000313" key="8">
    <source>
        <dbReference type="Proteomes" id="UP001203284"/>
    </source>
</evidence>
<reference evidence="7 8" key="1">
    <citation type="submission" date="2022-04" db="EMBL/GenBank/DDBJ databases">
        <authorList>
            <person name="Grouzdev D.S."/>
            <person name="Pantiukh K.S."/>
            <person name="Krutkina M.S."/>
        </authorList>
    </citation>
    <scope>NUCLEOTIDE SEQUENCE [LARGE SCALE GENOMIC DNA]</scope>
    <source>
        <strain evidence="7 8">6x-1</strain>
    </source>
</reference>
<dbReference type="EMBL" id="JALKCH010000014">
    <property type="protein sequence ID" value="MCK0198711.1"/>
    <property type="molecule type" value="Genomic_DNA"/>
</dbReference>
<dbReference type="InterPro" id="IPR011251">
    <property type="entry name" value="Luciferase-like_dom"/>
</dbReference>
<dbReference type="SUPFAM" id="SSF51679">
    <property type="entry name" value="Bacterial luciferase-like"/>
    <property type="match status" value="1"/>
</dbReference>
<keyword evidence="2" id="KW-0288">FMN</keyword>
<proteinExistence type="inferred from homology"/>
<feature type="domain" description="Luciferase-like" evidence="6">
    <location>
        <begin position="26"/>
        <end position="388"/>
    </location>
</feature>
<dbReference type="InterPro" id="IPR051260">
    <property type="entry name" value="Diverse_substr_monoxygenases"/>
</dbReference>
<dbReference type="Gene3D" id="3.20.20.30">
    <property type="entry name" value="Luciferase-like domain"/>
    <property type="match status" value="1"/>
</dbReference>
<dbReference type="PIRSF" id="PIRSF000337">
    <property type="entry name" value="NTA_MOA"/>
    <property type="match status" value="1"/>
</dbReference>
<evidence type="ECO:0000256" key="4">
    <source>
        <dbReference type="ARBA" id="ARBA00023033"/>
    </source>
</evidence>
<dbReference type="PANTHER" id="PTHR30011:SF16">
    <property type="entry name" value="C2H2 FINGER DOMAIN TRANSCRIPTION FACTOR (EUROFUNG)-RELATED"/>
    <property type="match status" value="1"/>
</dbReference>
<dbReference type="Pfam" id="PF00296">
    <property type="entry name" value="Bac_luciferase"/>
    <property type="match status" value="1"/>
</dbReference>
<organism evidence="7 8">
    <name type="scientific">Ancylobacter crimeensis</name>
    <dbReference type="NCBI Taxonomy" id="2579147"/>
    <lineage>
        <taxon>Bacteria</taxon>
        <taxon>Pseudomonadati</taxon>
        <taxon>Pseudomonadota</taxon>
        <taxon>Alphaproteobacteria</taxon>
        <taxon>Hyphomicrobiales</taxon>
        <taxon>Xanthobacteraceae</taxon>
        <taxon>Ancylobacter</taxon>
    </lineage>
</organism>
<dbReference type="InterPro" id="IPR016215">
    <property type="entry name" value="NTA_MOA"/>
</dbReference>
<protein>
    <submittedName>
        <fullName evidence="7">LLM class flavin-dependent oxidoreductase</fullName>
    </submittedName>
</protein>